<accession>A0ABW4CN48</accession>
<proteinExistence type="predicted"/>
<dbReference type="EMBL" id="JBHTOC010000026">
    <property type="protein sequence ID" value="MFD1431026.1"/>
    <property type="molecule type" value="Genomic_DNA"/>
</dbReference>
<keyword evidence="2" id="KW-1185">Reference proteome</keyword>
<dbReference type="Proteomes" id="UP001597196">
    <property type="component" value="Unassembled WGS sequence"/>
</dbReference>
<gene>
    <name evidence="1" type="ORF">ACFQ4P_12370</name>
</gene>
<evidence type="ECO:0000313" key="1">
    <source>
        <dbReference type="EMBL" id="MFD1431026.1"/>
    </source>
</evidence>
<dbReference type="RefSeq" id="WP_203628583.1">
    <property type="nucleotide sequence ID" value="NZ_BOLQ01000036.1"/>
</dbReference>
<evidence type="ECO:0000313" key="2">
    <source>
        <dbReference type="Proteomes" id="UP001597196"/>
    </source>
</evidence>
<protein>
    <submittedName>
        <fullName evidence="1">Uncharacterized protein</fullName>
    </submittedName>
</protein>
<organism evidence="1 2">
    <name type="scientific">Lacticaseibacillus mingshuiensis</name>
    <dbReference type="NCBI Taxonomy" id="2799574"/>
    <lineage>
        <taxon>Bacteria</taxon>
        <taxon>Bacillati</taxon>
        <taxon>Bacillota</taxon>
        <taxon>Bacilli</taxon>
        <taxon>Lactobacillales</taxon>
        <taxon>Lactobacillaceae</taxon>
        <taxon>Lacticaseibacillus</taxon>
    </lineage>
</organism>
<name>A0ABW4CN48_9LACO</name>
<sequence length="133" mass="14666">MKRHFLSLLVVCLAPIAFSLGTPVYAKINSMQNIQAVTSIQTAPKVTTNITEGESWKLYKVSQVPQTIISRISNGRYLDMKASSVTPLGGFRYIVLLNNSQAVAFDYGGDSNTFYQWPSILSDHGLTPASFPY</sequence>
<reference evidence="2" key="1">
    <citation type="journal article" date="2019" name="Int. J. Syst. Evol. Microbiol.">
        <title>The Global Catalogue of Microorganisms (GCM) 10K type strain sequencing project: providing services to taxonomists for standard genome sequencing and annotation.</title>
        <authorList>
            <consortium name="The Broad Institute Genomics Platform"/>
            <consortium name="The Broad Institute Genome Sequencing Center for Infectious Disease"/>
            <person name="Wu L."/>
            <person name="Ma J."/>
        </authorList>
    </citation>
    <scope>NUCLEOTIDE SEQUENCE [LARGE SCALE GENOMIC DNA]</scope>
    <source>
        <strain evidence="2">CCM 8980</strain>
    </source>
</reference>
<comment type="caution">
    <text evidence="1">The sequence shown here is derived from an EMBL/GenBank/DDBJ whole genome shotgun (WGS) entry which is preliminary data.</text>
</comment>